<dbReference type="RefSeq" id="WP_166323115.1">
    <property type="nucleotide sequence ID" value="NZ_CP049934.1"/>
</dbReference>
<gene>
    <name evidence="2" type="ORF">G7067_07260</name>
</gene>
<proteinExistence type="predicted"/>
<evidence type="ECO:0000256" key="1">
    <source>
        <dbReference type="SAM" id="MobiDB-lite"/>
    </source>
</evidence>
<dbReference type="EMBL" id="CP049934">
    <property type="protein sequence ID" value="QIM16266.1"/>
    <property type="molecule type" value="Genomic_DNA"/>
</dbReference>
<feature type="region of interest" description="Disordered" evidence="1">
    <location>
        <begin position="25"/>
        <end position="70"/>
    </location>
</feature>
<keyword evidence="3" id="KW-1185">Reference proteome</keyword>
<accession>A0A6G8FIF5</accession>
<dbReference type="KEGG" id="lins:G7067_07260"/>
<organism evidence="2 3">
    <name type="scientific">Leucobacter insecticola</name>
    <dbReference type="NCBI Taxonomy" id="2714934"/>
    <lineage>
        <taxon>Bacteria</taxon>
        <taxon>Bacillati</taxon>
        <taxon>Actinomycetota</taxon>
        <taxon>Actinomycetes</taxon>
        <taxon>Micrococcales</taxon>
        <taxon>Microbacteriaceae</taxon>
        <taxon>Leucobacter</taxon>
    </lineage>
</organism>
<evidence type="ECO:0000313" key="2">
    <source>
        <dbReference type="EMBL" id="QIM16266.1"/>
    </source>
</evidence>
<reference evidence="2 3" key="1">
    <citation type="submission" date="2020-03" db="EMBL/GenBank/DDBJ databases">
        <title>Leucobacter sp. nov., isolated from beetles.</title>
        <authorList>
            <person name="Hyun D.-W."/>
            <person name="Bae J.-W."/>
        </authorList>
    </citation>
    <scope>NUCLEOTIDE SEQUENCE [LARGE SCALE GENOMIC DNA]</scope>
    <source>
        <strain evidence="2 3">HDW9B</strain>
    </source>
</reference>
<name>A0A6G8FIF5_9MICO</name>
<protein>
    <submittedName>
        <fullName evidence="2">Uncharacterized protein</fullName>
    </submittedName>
</protein>
<dbReference type="Proteomes" id="UP000501387">
    <property type="component" value="Chromosome"/>
</dbReference>
<dbReference type="AlphaFoldDB" id="A0A6G8FIF5"/>
<sequence>MLVIFSSIILFVWDLFFRESSGASQKWLPSKDVPGSCDRKADEESFAGGKADENNAASAAHRRTATGSYF</sequence>
<evidence type="ECO:0000313" key="3">
    <source>
        <dbReference type="Proteomes" id="UP000501387"/>
    </source>
</evidence>